<gene>
    <name evidence="1" type="ORF">ACFQJ7_13835</name>
</gene>
<evidence type="ECO:0000313" key="2">
    <source>
        <dbReference type="Proteomes" id="UP001596414"/>
    </source>
</evidence>
<dbReference type="Proteomes" id="UP001596414">
    <property type="component" value="Unassembled WGS sequence"/>
</dbReference>
<dbReference type="AlphaFoldDB" id="A0ABD5XD18"/>
<proteinExistence type="predicted"/>
<name>A0ABD5XD18_9EURY</name>
<accession>A0ABD5XD18</accession>
<dbReference type="EMBL" id="JBHSZQ010000047">
    <property type="protein sequence ID" value="MFC7127090.1"/>
    <property type="molecule type" value="Genomic_DNA"/>
</dbReference>
<sequence length="62" mass="6761">MRDALDGLLDALRSWWSPTCKAPGCDSEDTDLMLVAGRLVLLCPEHSVEMALAAVETDEVSR</sequence>
<protein>
    <recommendedName>
        <fullName evidence="3">Small CPxCG-related zinc finger protein</fullName>
    </recommendedName>
</protein>
<organism evidence="1 2">
    <name type="scientific">Halovenus rubra</name>
    <dbReference type="NCBI Taxonomy" id="869890"/>
    <lineage>
        <taxon>Archaea</taxon>
        <taxon>Methanobacteriati</taxon>
        <taxon>Methanobacteriota</taxon>
        <taxon>Stenosarchaea group</taxon>
        <taxon>Halobacteria</taxon>
        <taxon>Halobacteriales</taxon>
        <taxon>Haloarculaceae</taxon>
        <taxon>Halovenus</taxon>
    </lineage>
</organism>
<evidence type="ECO:0008006" key="3">
    <source>
        <dbReference type="Google" id="ProtNLM"/>
    </source>
</evidence>
<comment type="caution">
    <text evidence="1">The sequence shown here is derived from an EMBL/GenBank/DDBJ whole genome shotgun (WGS) entry which is preliminary data.</text>
</comment>
<reference evidence="1 2" key="1">
    <citation type="journal article" date="2014" name="Int. J. Syst. Evol. Microbiol.">
        <title>Complete genome sequence of Corynebacterium casei LMG S-19264T (=DSM 44701T), isolated from a smear-ripened cheese.</title>
        <authorList>
            <consortium name="US DOE Joint Genome Institute (JGI-PGF)"/>
            <person name="Walter F."/>
            <person name="Albersmeier A."/>
            <person name="Kalinowski J."/>
            <person name="Ruckert C."/>
        </authorList>
    </citation>
    <scope>NUCLEOTIDE SEQUENCE [LARGE SCALE GENOMIC DNA]</scope>
    <source>
        <strain evidence="1 2">CGMCC 4.7215</strain>
    </source>
</reference>
<dbReference type="RefSeq" id="WP_267637055.1">
    <property type="nucleotide sequence ID" value="NZ_JAODIY010000009.1"/>
</dbReference>
<evidence type="ECO:0000313" key="1">
    <source>
        <dbReference type="EMBL" id="MFC7127090.1"/>
    </source>
</evidence>